<name>A0A814U856_9BILA</name>
<reference evidence="2" key="1">
    <citation type="submission" date="2021-02" db="EMBL/GenBank/DDBJ databases">
        <authorList>
            <person name="Nowell W R."/>
        </authorList>
    </citation>
    <scope>NUCLEOTIDE SEQUENCE</scope>
</reference>
<feature type="compositionally biased region" description="Basic and acidic residues" evidence="1">
    <location>
        <begin position="93"/>
        <end position="105"/>
    </location>
</feature>
<dbReference type="AlphaFoldDB" id="A0A814U856"/>
<evidence type="ECO:0000256" key="1">
    <source>
        <dbReference type="SAM" id="MobiDB-lite"/>
    </source>
</evidence>
<dbReference type="Proteomes" id="UP000663891">
    <property type="component" value="Unassembled WGS sequence"/>
</dbReference>
<proteinExistence type="predicted"/>
<organism evidence="2 4">
    <name type="scientific">Adineta steineri</name>
    <dbReference type="NCBI Taxonomy" id="433720"/>
    <lineage>
        <taxon>Eukaryota</taxon>
        <taxon>Metazoa</taxon>
        <taxon>Spiralia</taxon>
        <taxon>Gnathifera</taxon>
        <taxon>Rotifera</taxon>
        <taxon>Eurotatoria</taxon>
        <taxon>Bdelloidea</taxon>
        <taxon>Adinetida</taxon>
        <taxon>Adinetidae</taxon>
        <taxon>Adineta</taxon>
    </lineage>
</organism>
<dbReference type="EMBL" id="CAJNON010000288">
    <property type="protein sequence ID" value="CAF1170859.1"/>
    <property type="molecule type" value="Genomic_DNA"/>
</dbReference>
<feature type="region of interest" description="Disordered" evidence="1">
    <location>
        <begin position="92"/>
        <end position="125"/>
    </location>
</feature>
<sequence length="125" mass="14613">MDYQLNLKKTPSPVSLAADRPLHERKLQYQERIDEHAILPSSTTLSPTYLTADPWKPMTITDTLKVDDGHKRQDMELKNIGKMGIMKRKQFLQKRDFSRSHEDTSKVSSISWTRKEKKRKETEGL</sequence>
<accession>A0A814U856</accession>
<evidence type="ECO:0000313" key="2">
    <source>
        <dbReference type="EMBL" id="CAF1170859.1"/>
    </source>
</evidence>
<gene>
    <name evidence="3" type="ORF">OKA104_LOCUS1076</name>
    <name evidence="2" type="ORF">VCS650_LOCUS23912</name>
</gene>
<dbReference type="Proteomes" id="UP000663881">
    <property type="component" value="Unassembled WGS sequence"/>
</dbReference>
<dbReference type="EMBL" id="CAJOAY010000024">
    <property type="protein sequence ID" value="CAF3493531.1"/>
    <property type="molecule type" value="Genomic_DNA"/>
</dbReference>
<protein>
    <submittedName>
        <fullName evidence="2">Uncharacterized protein</fullName>
    </submittedName>
</protein>
<evidence type="ECO:0000313" key="4">
    <source>
        <dbReference type="Proteomes" id="UP000663891"/>
    </source>
</evidence>
<comment type="caution">
    <text evidence="2">The sequence shown here is derived from an EMBL/GenBank/DDBJ whole genome shotgun (WGS) entry which is preliminary data.</text>
</comment>
<dbReference type="OrthoDB" id="10032577at2759"/>
<evidence type="ECO:0000313" key="3">
    <source>
        <dbReference type="EMBL" id="CAF3493531.1"/>
    </source>
</evidence>